<evidence type="ECO:0000256" key="1">
    <source>
        <dbReference type="SAM" id="MobiDB-lite"/>
    </source>
</evidence>
<dbReference type="AlphaFoldDB" id="A0A9D2J3E4"/>
<sequence>MDTYADTYTSYRADLDYRREQLVTGLAAARRPRRAPRRERIPAAAPRSASASCPPAHPGFARGA</sequence>
<reference evidence="2" key="1">
    <citation type="journal article" date="2021" name="PeerJ">
        <title>Extensive microbial diversity within the chicken gut microbiome revealed by metagenomics and culture.</title>
        <authorList>
            <person name="Gilroy R."/>
            <person name="Ravi A."/>
            <person name="Getino M."/>
            <person name="Pursley I."/>
            <person name="Horton D.L."/>
            <person name="Alikhan N.F."/>
            <person name="Baker D."/>
            <person name="Gharbi K."/>
            <person name="Hall N."/>
            <person name="Watson M."/>
            <person name="Adriaenssens E.M."/>
            <person name="Foster-Nyarko E."/>
            <person name="Jarju S."/>
            <person name="Secka A."/>
            <person name="Antonio M."/>
            <person name="Oren A."/>
            <person name="Chaudhuri R.R."/>
            <person name="La Ragione R."/>
            <person name="Hildebrand F."/>
            <person name="Pallen M.J."/>
        </authorList>
    </citation>
    <scope>NUCLEOTIDE SEQUENCE</scope>
    <source>
        <strain evidence="2">ChiGjej4B4-7305</strain>
    </source>
</reference>
<evidence type="ECO:0000313" key="2">
    <source>
        <dbReference type="EMBL" id="HIZ34269.1"/>
    </source>
</evidence>
<proteinExistence type="predicted"/>
<dbReference type="Proteomes" id="UP000824037">
    <property type="component" value="Unassembled WGS sequence"/>
</dbReference>
<name>A0A9D2J3E4_9MICO</name>
<comment type="caution">
    <text evidence="2">The sequence shown here is derived from an EMBL/GenBank/DDBJ whole genome shotgun (WGS) entry which is preliminary data.</text>
</comment>
<protein>
    <submittedName>
        <fullName evidence="2">Uncharacterized protein</fullName>
    </submittedName>
</protein>
<feature type="region of interest" description="Disordered" evidence="1">
    <location>
        <begin position="28"/>
        <end position="64"/>
    </location>
</feature>
<evidence type="ECO:0000313" key="3">
    <source>
        <dbReference type="Proteomes" id="UP000824037"/>
    </source>
</evidence>
<feature type="compositionally biased region" description="Low complexity" evidence="1">
    <location>
        <begin position="42"/>
        <end position="54"/>
    </location>
</feature>
<gene>
    <name evidence="2" type="ORF">H9815_00710</name>
</gene>
<reference evidence="2" key="2">
    <citation type="submission" date="2021-04" db="EMBL/GenBank/DDBJ databases">
        <authorList>
            <person name="Gilroy R."/>
        </authorList>
    </citation>
    <scope>NUCLEOTIDE SEQUENCE</scope>
    <source>
        <strain evidence="2">ChiGjej4B4-7305</strain>
    </source>
</reference>
<organism evidence="2 3">
    <name type="scientific">Candidatus Ruania gallistercoris</name>
    <dbReference type="NCBI Taxonomy" id="2838746"/>
    <lineage>
        <taxon>Bacteria</taxon>
        <taxon>Bacillati</taxon>
        <taxon>Actinomycetota</taxon>
        <taxon>Actinomycetes</taxon>
        <taxon>Micrococcales</taxon>
        <taxon>Ruaniaceae</taxon>
        <taxon>Ruania</taxon>
    </lineage>
</organism>
<dbReference type="EMBL" id="DXBY01000015">
    <property type="protein sequence ID" value="HIZ34269.1"/>
    <property type="molecule type" value="Genomic_DNA"/>
</dbReference>
<accession>A0A9D2J3E4</accession>